<accession>A0A5N6L0B2</accession>
<evidence type="ECO:0000256" key="1">
    <source>
        <dbReference type="SAM" id="MobiDB-lite"/>
    </source>
</evidence>
<sequence length="324" mass="34962">MRPSVRAQRSASLRTPGRRAPQHHQQQPLLSQPLSRCLLTPGPDSNCTPPYSPRRRFHDYFVTHLPSSSLHPDSRTQVASHKLPRDDSTPHDAKDGRDARSPASFAPHSRSGPPSASREMTVVRIPLKSAKHHYGAACGRGTRPYNEDAHQAGTVELPAFAKRGPISLTGRRRGAGSGQEEEPQGADSASGDPQGLANTRAFGDVRSKRVGVSAEPELRLLHLAPAAHAFLVLVSDGVTVALADQEIVDVVKEARTPEQGARDVVELATELAEGEKGQADNATAVVVRLGGWERRNEGGVGSLGTKEARDWRRKEAMSGRGRRT</sequence>
<evidence type="ECO:0000313" key="3">
    <source>
        <dbReference type="EMBL" id="KAB8437436.1"/>
    </source>
</evidence>
<proteinExistence type="predicted"/>
<feature type="compositionally biased region" description="Basic and acidic residues" evidence="1">
    <location>
        <begin position="83"/>
        <end position="100"/>
    </location>
</feature>
<dbReference type="EMBL" id="VIBQ01000036">
    <property type="protein sequence ID" value="KAB8437436.1"/>
    <property type="molecule type" value="Genomic_DNA"/>
</dbReference>
<evidence type="ECO:0000313" key="4">
    <source>
        <dbReference type="Proteomes" id="UP000327013"/>
    </source>
</evidence>
<dbReference type="AlphaFoldDB" id="A0A5N6L0B2"/>
<keyword evidence="4" id="KW-1185">Reference proteome</keyword>
<feature type="region of interest" description="Disordered" evidence="1">
    <location>
        <begin position="161"/>
        <end position="202"/>
    </location>
</feature>
<feature type="region of interest" description="Disordered" evidence="1">
    <location>
        <begin position="298"/>
        <end position="324"/>
    </location>
</feature>
<dbReference type="InterPro" id="IPR015655">
    <property type="entry name" value="PP2C"/>
</dbReference>
<dbReference type="InterPro" id="IPR001932">
    <property type="entry name" value="PPM-type_phosphatase-like_dom"/>
</dbReference>
<reference evidence="3 4" key="1">
    <citation type="submission" date="2019-06" db="EMBL/GenBank/DDBJ databases">
        <title>A chromosomal-level reference genome of Carpinus fangiana (Coryloideae, Betulaceae).</title>
        <authorList>
            <person name="Yang X."/>
            <person name="Wang Z."/>
            <person name="Zhang L."/>
            <person name="Hao G."/>
            <person name="Liu J."/>
            <person name="Yang Y."/>
        </authorList>
    </citation>
    <scope>NUCLEOTIDE SEQUENCE [LARGE SCALE GENOMIC DNA]</scope>
    <source>
        <strain evidence="3">Cfa_2016G</strain>
        <tissue evidence="3">Leaf</tissue>
    </source>
</reference>
<protein>
    <recommendedName>
        <fullName evidence="2">PPM-type phosphatase domain-containing protein</fullName>
    </recommendedName>
</protein>
<feature type="domain" description="PPM-type phosphatase" evidence="2">
    <location>
        <begin position="1"/>
        <end position="289"/>
    </location>
</feature>
<feature type="region of interest" description="Disordered" evidence="1">
    <location>
        <begin position="1"/>
        <end position="51"/>
    </location>
</feature>
<dbReference type="Proteomes" id="UP000327013">
    <property type="component" value="Unassembled WGS sequence"/>
</dbReference>
<feature type="compositionally biased region" description="Low complexity" evidence="1">
    <location>
        <begin position="23"/>
        <end position="35"/>
    </location>
</feature>
<gene>
    <name evidence="3" type="ORF">FH972_025114</name>
</gene>
<dbReference type="OrthoDB" id="416093at2759"/>
<dbReference type="Gene3D" id="3.60.40.10">
    <property type="entry name" value="PPM-type phosphatase domain"/>
    <property type="match status" value="1"/>
</dbReference>
<feature type="region of interest" description="Disordered" evidence="1">
    <location>
        <begin position="66"/>
        <end position="120"/>
    </location>
</feature>
<dbReference type="InterPro" id="IPR036457">
    <property type="entry name" value="PPM-type-like_dom_sf"/>
</dbReference>
<dbReference type="GO" id="GO:0004722">
    <property type="term" value="F:protein serine/threonine phosphatase activity"/>
    <property type="evidence" value="ECO:0007669"/>
    <property type="project" value="InterPro"/>
</dbReference>
<feature type="compositionally biased region" description="Basic and acidic residues" evidence="1">
    <location>
        <begin position="306"/>
        <end position="317"/>
    </location>
</feature>
<comment type="caution">
    <text evidence="3">The sequence shown here is derived from an EMBL/GenBank/DDBJ whole genome shotgun (WGS) entry which is preliminary data.</text>
</comment>
<dbReference type="Pfam" id="PF00481">
    <property type="entry name" value="PP2C"/>
    <property type="match status" value="1"/>
</dbReference>
<dbReference type="PROSITE" id="PS51746">
    <property type="entry name" value="PPM_2"/>
    <property type="match status" value="1"/>
</dbReference>
<organism evidence="3 4">
    <name type="scientific">Carpinus fangiana</name>
    <dbReference type="NCBI Taxonomy" id="176857"/>
    <lineage>
        <taxon>Eukaryota</taxon>
        <taxon>Viridiplantae</taxon>
        <taxon>Streptophyta</taxon>
        <taxon>Embryophyta</taxon>
        <taxon>Tracheophyta</taxon>
        <taxon>Spermatophyta</taxon>
        <taxon>Magnoliopsida</taxon>
        <taxon>eudicotyledons</taxon>
        <taxon>Gunneridae</taxon>
        <taxon>Pentapetalae</taxon>
        <taxon>rosids</taxon>
        <taxon>fabids</taxon>
        <taxon>Fagales</taxon>
        <taxon>Betulaceae</taxon>
        <taxon>Carpinus</taxon>
    </lineage>
</organism>
<dbReference type="PANTHER" id="PTHR47992">
    <property type="entry name" value="PROTEIN PHOSPHATASE"/>
    <property type="match status" value="1"/>
</dbReference>
<dbReference type="SUPFAM" id="SSF81606">
    <property type="entry name" value="PP2C-like"/>
    <property type="match status" value="1"/>
</dbReference>
<name>A0A5N6L0B2_9ROSI</name>
<evidence type="ECO:0000259" key="2">
    <source>
        <dbReference type="PROSITE" id="PS51746"/>
    </source>
</evidence>
<feature type="compositionally biased region" description="Polar residues" evidence="1">
    <location>
        <begin position="66"/>
        <end position="79"/>
    </location>
</feature>